<dbReference type="Proteomes" id="UP000034852">
    <property type="component" value="Unassembled WGS sequence"/>
</dbReference>
<dbReference type="EMBL" id="LBTH01000007">
    <property type="protein sequence ID" value="KKQ36151.1"/>
    <property type="molecule type" value="Genomic_DNA"/>
</dbReference>
<sequence length="87" mass="9985">MTKTKCLSRTGKTLNLRDGDFSEVGSSGRMVHRYVFLLRRDLIVEDLKVLEGKAAKYFPLPQAEKLMQEFSSEVDVEIVRKVKNYCA</sequence>
<evidence type="ECO:0000313" key="1">
    <source>
        <dbReference type="EMBL" id="KKQ36151.1"/>
    </source>
</evidence>
<gene>
    <name evidence="1" type="ORF">US52_C0007G0006</name>
</gene>
<protein>
    <submittedName>
        <fullName evidence="1">Uncharacterized protein</fullName>
    </submittedName>
</protein>
<proteinExistence type="predicted"/>
<reference evidence="1 2" key="1">
    <citation type="journal article" date="2015" name="Nature">
        <title>rRNA introns, odd ribosomes, and small enigmatic genomes across a large radiation of phyla.</title>
        <authorList>
            <person name="Brown C.T."/>
            <person name="Hug L.A."/>
            <person name="Thomas B.C."/>
            <person name="Sharon I."/>
            <person name="Castelle C.J."/>
            <person name="Singh A."/>
            <person name="Wilkins M.J."/>
            <person name="Williams K.H."/>
            <person name="Banfield J.F."/>
        </authorList>
    </citation>
    <scope>NUCLEOTIDE SEQUENCE [LARGE SCALE GENOMIC DNA]</scope>
</reference>
<accession>A0A0G0K6A2</accession>
<comment type="caution">
    <text evidence="1">The sequence shown here is derived from an EMBL/GenBank/DDBJ whole genome shotgun (WGS) entry which is preliminary data.</text>
</comment>
<evidence type="ECO:0000313" key="2">
    <source>
        <dbReference type="Proteomes" id="UP000034852"/>
    </source>
</evidence>
<organism evidence="1 2">
    <name type="scientific">candidate division WS6 bacterium GW2011_GWA2_37_6</name>
    <dbReference type="NCBI Taxonomy" id="1619087"/>
    <lineage>
        <taxon>Bacteria</taxon>
        <taxon>Candidatus Dojkabacteria</taxon>
    </lineage>
</organism>
<name>A0A0G0K6A2_9BACT</name>
<dbReference type="AlphaFoldDB" id="A0A0G0K6A2"/>